<evidence type="ECO:0000256" key="1">
    <source>
        <dbReference type="SAM" id="Phobius"/>
    </source>
</evidence>
<comment type="caution">
    <text evidence="2">The sequence shown here is derived from an EMBL/GenBank/DDBJ whole genome shotgun (WGS) entry which is preliminary data.</text>
</comment>
<keyword evidence="1" id="KW-0812">Transmembrane</keyword>
<accession>A0A0G1QFE0</accession>
<gene>
    <name evidence="2" type="ORF">UX10_C0012G0042</name>
</gene>
<proteinExistence type="predicted"/>
<feature type="transmembrane region" description="Helical" evidence="1">
    <location>
        <begin position="57"/>
        <end position="76"/>
    </location>
</feature>
<keyword evidence="1" id="KW-1133">Transmembrane helix</keyword>
<feature type="transmembrane region" description="Helical" evidence="1">
    <location>
        <begin position="88"/>
        <end position="108"/>
    </location>
</feature>
<dbReference type="AlphaFoldDB" id="A0A0G1QFE0"/>
<dbReference type="Proteomes" id="UP000033999">
    <property type="component" value="Unassembled WGS sequence"/>
</dbReference>
<feature type="transmembrane region" description="Helical" evidence="1">
    <location>
        <begin position="21"/>
        <end position="45"/>
    </location>
</feature>
<organism evidence="2 3">
    <name type="scientific">Candidatus Magasanikbacteria bacterium GW2011_GWA2_45_39</name>
    <dbReference type="NCBI Taxonomy" id="1619041"/>
    <lineage>
        <taxon>Bacteria</taxon>
        <taxon>Candidatus Magasanikiibacteriota</taxon>
    </lineage>
</organism>
<keyword evidence="1" id="KW-0472">Membrane</keyword>
<sequence>MDDLLALKQLNKQENRKLIALVLWAFLMTFSLARLIVYLIVANVLPNFFLEVRDVHIHHFSYGVVILCVVGFYLLLGQHSKKNMRFVALWYGLGLGLTFDEFGMWVRLEDNYWIRQSYDAVVVVALILLNIAYFKPFIKIAYETLYSKPKTLIKKTKDKRTKKNYSSAS</sequence>
<reference evidence="2 3" key="1">
    <citation type="journal article" date="2015" name="Nature">
        <title>rRNA introns, odd ribosomes, and small enigmatic genomes across a large radiation of phyla.</title>
        <authorList>
            <person name="Brown C.T."/>
            <person name="Hug L.A."/>
            <person name="Thomas B.C."/>
            <person name="Sharon I."/>
            <person name="Castelle C.J."/>
            <person name="Singh A."/>
            <person name="Wilkins M.J."/>
            <person name="Williams K.H."/>
            <person name="Banfield J.F."/>
        </authorList>
    </citation>
    <scope>NUCLEOTIDE SEQUENCE [LARGE SCALE GENOMIC DNA]</scope>
</reference>
<protein>
    <submittedName>
        <fullName evidence="2">Uncharacterized protein</fullName>
    </submittedName>
</protein>
<evidence type="ECO:0000313" key="3">
    <source>
        <dbReference type="Proteomes" id="UP000033999"/>
    </source>
</evidence>
<feature type="transmembrane region" description="Helical" evidence="1">
    <location>
        <begin position="120"/>
        <end position="138"/>
    </location>
</feature>
<name>A0A0G1QFE0_9BACT</name>
<evidence type="ECO:0000313" key="2">
    <source>
        <dbReference type="EMBL" id="KKU07360.1"/>
    </source>
</evidence>
<dbReference type="EMBL" id="LCKX01000012">
    <property type="protein sequence ID" value="KKU07360.1"/>
    <property type="molecule type" value="Genomic_DNA"/>
</dbReference>